<dbReference type="InterPro" id="IPR036034">
    <property type="entry name" value="PDZ_sf"/>
</dbReference>
<dbReference type="Gene3D" id="2.30.42.10">
    <property type="match status" value="1"/>
</dbReference>
<dbReference type="SUPFAM" id="SSF50156">
    <property type="entry name" value="PDZ domain-like"/>
    <property type="match status" value="1"/>
</dbReference>
<gene>
    <name evidence="4" type="ORF">Poly24_46810</name>
</gene>
<evidence type="ECO:0000256" key="1">
    <source>
        <dbReference type="ARBA" id="ARBA00010541"/>
    </source>
</evidence>
<dbReference type="RefSeq" id="WP_145100983.1">
    <property type="nucleotide sequence ID" value="NZ_CP036348.1"/>
</dbReference>
<dbReference type="OrthoDB" id="268129at2"/>
<accession>A0A518JZH7</accession>
<dbReference type="Pfam" id="PF13365">
    <property type="entry name" value="Trypsin_2"/>
    <property type="match status" value="1"/>
</dbReference>
<organism evidence="4 5">
    <name type="scientific">Rosistilla carotiformis</name>
    <dbReference type="NCBI Taxonomy" id="2528017"/>
    <lineage>
        <taxon>Bacteria</taxon>
        <taxon>Pseudomonadati</taxon>
        <taxon>Planctomycetota</taxon>
        <taxon>Planctomycetia</taxon>
        <taxon>Pirellulales</taxon>
        <taxon>Pirellulaceae</taxon>
        <taxon>Rosistilla</taxon>
    </lineage>
</organism>
<evidence type="ECO:0000313" key="4">
    <source>
        <dbReference type="EMBL" id="QDV70948.1"/>
    </source>
</evidence>
<dbReference type="KEGG" id="rcf:Poly24_46810"/>
<sequence precursor="true">MTRSNLVGGFLLVFAASVAYPPQSATAQPAVREQFPSETLLPGYLRDRMQRRVAARRDNAAMTLLMQPLAAEAGSSTVEVLLENERVALGTVVSADGYLISKASELKASGELRVRLADDRIVSAKRVAQRRSVDLVLLKVDVAGLLPIAWSEQEPAVGSFLFSVGRQGDPVGIGVVSVASREVLDRGLLGVMLQTDTEGARVVNIVPGSGADDAGIEIGDLITKVDGAAMATQKQVTDELRALYPGDSVALTVRREGVDDEFELSAEIRELASFSESQDDTRVNGPRNSRLTGFELALQHDTVLGPDQCGGPVIDTSGRVIGINIARAGRVCSYAVPSAAIKPIVAEMLSSQRASSE</sequence>
<dbReference type="EMBL" id="CP036348">
    <property type="protein sequence ID" value="QDV70948.1"/>
    <property type="molecule type" value="Genomic_DNA"/>
</dbReference>
<dbReference type="PROSITE" id="PS50106">
    <property type="entry name" value="PDZ"/>
    <property type="match status" value="1"/>
</dbReference>
<dbReference type="PANTHER" id="PTHR22939:SF129">
    <property type="entry name" value="SERINE PROTEASE HTRA2, MITOCHONDRIAL"/>
    <property type="match status" value="1"/>
</dbReference>
<dbReference type="PANTHER" id="PTHR22939">
    <property type="entry name" value="SERINE PROTEASE FAMILY S1C HTRA-RELATED"/>
    <property type="match status" value="1"/>
</dbReference>
<reference evidence="4 5" key="1">
    <citation type="submission" date="2019-02" db="EMBL/GenBank/DDBJ databases">
        <title>Deep-cultivation of Planctomycetes and their phenomic and genomic characterization uncovers novel biology.</title>
        <authorList>
            <person name="Wiegand S."/>
            <person name="Jogler M."/>
            <person name="Boedeker C."/>
            <person name="Pinto D."/>
            <person name="Vollmers J."/>
            <person name="Rivas-Marin E."/>
            <person name="Kohn T."/>
            <person name="Peeters S.H."/>
            <person name="Heuer A."/>
            <person name="Rast P."/>
            <person name="Oberbeckmann S."/>
            <person name="Bunk B."/>
            <person name="Jeske O."/>
            <person name="Meyerdierks A."/>
            <person name="Storesund J.E."/>
            <person name="Kallscheuer N."/>
            <person name="Luecker S."/>
            <person name="Lage O.M."/>
            <person name="Pohl T."/>
            <person name="Merkel B.J."/>
            <person name="Hornburger P."/>
            <person name="Mueller R.-W."/>
            <person name="Bruemmer F."/>
            <person name="Labrenz M."/>
            <person name="Spormann A.M."/>
            <person name="Op den Camp H."/>
            <person name="Overmann J."/>
            <person name="Amann R."/>
            <person name="Jetten M.S.M."/>
            <person name="Mascher T."/>
            <person name="Medema M.H."/>
            <person name="Devos D.P."/>
            <person name="Kaster A.-K."/>
            <person name="Ovreas L."/>
            <person name="Rohde M."/>
            <person name="Galperin M.Y."/>
            <person name="Jogler C."/>
        </authorList>
    </citation>
    <scope>NUCLEOTIDE SEQUENCE [LARGE SCALE GENOMIC DNA]</scope>
    <source>
        <strain evidence="4 5">Poly24</strain>
    </source>
</reference>
<dbReference type="AlphaFoldDB" id="A0A518JZH7"/>
<comment type="similarity">
    <text evidence="1">Belongs to the peptidase S1C family.</text>
</comment>
<proteinExistence type="inferred from homology"/>
<dbReference type="InterPro" id="IPR001478">
    <property type="entry name" value="PDZ"/>
</dbReference>
<feature type="domain" description="PDZ" evidence="3">
    <location>
        <begin position="185"/>
        <end position="241"/>
    </location>
</feature>
<evidence type="ECO:0000259" key="3">
    <source>
        <dbReference type="PROSITE" id="PS50106"/>
    </source>
</evidence>
<feature type="signal peptide" evidence="2">
    <location>
        <begin position="1"/>
        <end position="27"/>
    </location>
</feature>
<evidence type="ECO:0000313" key="5">
    <source>
        <dbReference type="Proteomes" id="UP000315082"/>
    </source>
</evidence>
<dbReference type="Pfam" id="PF13180">
    <property type="entry name" value="PDZ_2"/>
    <property type="match status" value="1"/>
</dbReference>
<keyword evidence="2" id="KW-0732">Signal</keyword>
<dbReference type="InterPro" id="IPR009003">
    <property type="entry name" value="Peptidase_S1_PA"/>
</dbReference>
<dbReference type="Proteomes" id="UP000315082">
    <property type="component" value="Chromosome"/>
</dbReference>
<dbReference type="GO" id="GO:0006508">
    <property type="term" value="P:proteolysis"/>
    <property type="evidence" value="ECO:0007669"/>
    <property type="project" value="UniProtKB-KW"/>
</dbReference>
<keyword evidence="4" id="KW-0378">Hydrolase</keyword>
<feature type="chain" id="PRO_5021697753" evidence="2">
    <location>
        <begin position="28"/>
        <end position="357"/>
    </location>
</feature>
<dbReference type="GO" id="GO:0008233">
    <property type="term" value="F:peptidase activity"/>
    <property type="evidence" value="ECO:0007669"/>
    <property type="project" value="UniProtKB-KW"/>
</dbReference>
<keyword evidence="4" id="KW-0645">Protease</keyword>
<dbReference type="InterPro" id="IPR043504">
    <property type="entry name" value="Peptidase_S1_PA_chymotrypsin"/>
</dbReference>
<dbReference type="Gene3D" id="2.40.10.10">
    <property type="entry name" value="Trypsin-like serine proteases"/>
    <property type="match status" value="2"/>
</dbReference>
<evidence type="ECO:0000256" key="2">
    <source>
        <dbReference type="SAM" id="SignalP"/>
    </source>
</evidence>
<dbReference type="SMART" id="SM00228">
    <property type="entry name" value="PDZ"/>
    <property type="match status" value="1"/>
</dbReference>
<keyword evidence="5" id="KW-1185">Reference proteome</keyword>
<dbReference type="SUPFAM" id="SSF50494">
    <property type="entry name" value="Trypsin-like serine proteases"/>
    <property type="match status" value="1"/>
</dbReference>
<protein>
    <submittedName>
        <fullName evidence="4">Serine endoprotease</fullName>
    </submittedName>
</protein>
<name>A0A518JZH7_9BACT</name>